<evidence type="ECO:0000313" key="4">
    <source>
        <dbReference type="Proteomes" id="UP000006310"/>
    </source>
</evidence>
<dbReference type="GO" id="GO:0005789">
    <property type="term" value="C:endoplasmic reticulum membrane"/>
    <property type="evidence" value="ECO:0007669"/>
    <property type="project" value="EnsemblFungi"/>
</dbReference>
<dbReference type="OMA" id="ANMLFDG"/>
<feature type="transmembrane region" description="Helical" evidence="2">
    <location>
        <begin position="95"/>
        <end position="114"/>
    </location>
</feature>
<dbReference type="InterPro" id="IPR013248">
    <property type="entry name" value="Psh3/Shr3"/>
</dbReference>
<sequence length="203" mass="22922">MVSYKELCAVSQAVIVGTTCFVSGVFYNNLSYDFHILFPGSSPITDEHFANSLRHYQLLYGTHRFLVYTLGVIAMLGVLAHVVRTYKPNPELQYFEYGSLILYILGVCIFITNIKTGMECAITHQWGEVTENEGLAVLGCSNIIMIAIFTGVLFIQFGLWYSTNDYEKRLKAFQEEEEAEAKAKAKESSTKKGKRNSNNKKNK</sequence>
<dbReference type="STRING" id="1071383.J7RSE7"/>
<evidence type="ECO:0000256" key="1">
    <source>
        <dbReference type="SAM" id="MobiDB-lite"/>
    </source>
</evidence>
<keyword evidence="2" id="KW-0472">Membrane</keyword>
<dbReference type="OrthoDB" id="5229808at2759"/>
<accession>J7RSE7</accession>
<dbReference type="RefSeq" id="XP_022467087.1">
    <property type="nucleotide sequence ID" value="XM_022610831.1"/>
</dbReference>
<dbReference type="eggNOG" id="ENOG502RXJB">
    <property type="taxonomic scope" value="Eukaryota"/>
</dbReference>
<name>J7RSE7_HUIN7</name>
<keyword evidence="4" id="KW-1185">Reference proteome</keyword>
<dbReference type="HOGENOM" id="CLU_080510_1_0_1"/>
<evidence type="ECO:0000313" key="3">
    <source>
        <dbReference type="EMBL" id="CCK72843.1"/>
    </source>
</evidence>
<feature type="transmembrane region" description="Helical" evidence="2">
    <location>
        <begin position="7"/>
        <end position="27"/>
    </location>
</feature>
<proteinExistence type="predicted"/>
<dbReference type="KEGG" id="kng:KNAG_0L02270"/>
<dbReference type="GeneID" id="34528616"/>
<keyword evidence="2" id="KW-0812">Transmembrane</keyword>
<evidence type="ECO:0008006" key="5">
    <source>
        <dbReference type="Google" id="ProtNLM"/>
    </source>
</evidence>
<dbReference type="PANTHER" id="PTHR28228">
    <property type="entry name" value="SECRETORY COMPONENT PROTEIN SHR3"/>
    <property type="match status" value="1"/>
</dbReference>
<reference evidence="4" key="2">
    <citation type="submission" date="2012-08" db="EMBL/GenBank/DDBJ databases">
        <title>Genome sequence of Kazachstania naganishii.</title>
        <authorList>
            <person name="Gordon J.L."/>
            <person name="Armisen D."/>
            <person name="Proux-Wera E."/>
            <person name="OhEigeartaigh S.S."/>
            <person name="Byrne K.P."/>
            <person name="Wolfe K.H."/>
        </authorList>
    </citation>
    <scope>NUCLEOTIDE SEQUENCE [LARGE SCALE GENOMIC DNA]</scope>
    <source>
        <strain evidence="4">ATCC MYA-139 / BCRC 22969 / CBS 8797 / CCRC 22969 / KCTC 17520 / NBRC 10181 / NCYC 3082</strain>
    </source>
</reference>
<dbReference type="GO" id="GO:0051082">
    <property type="term" value="F:unfolded protein binding"/>
    <property type="evidence" value="ECO:0007669"/>
    <property type="project" value="EnsemblFungi"/>
</dbReference>
<dbReference type="EMBL" id="HE978325">
    <property type="protein sequence ID" value="CCK72843.1"/>
    <property type="molecule type" value="Genomic_DNA"/>
</dbReference>
<dbReference type="GO" id="GO:0090114">
    <property type="term" value="P:COPII-coated vesicle budding"/>
    <property type="evidence" value="ECO:0007669"/>
    <property type="project" value="EnsemblFungi"/>
</dbReference>
<dbReference type="Proteomes" id="UP000006310">
    <property type="component" value="Chromosome 12"/>
</dbReference>
<feature type="transmembrane region" description="Helical" evidence="2">
    <location>
        <begin position="65"/>
        <end position="83"/>
    </location>
</feature>
<dbReference type="PIRSF" id="PIRSF029187">
    <property type="entry name" value="Shr3_AAP_chap"/>
    <property type="match status" value="1"/>
</dbReference>
<reference evidence="3 4" key="1">
    <citation type="journal article" date="2011" name="Proc. Natl. Acad. Sci. U.S.A.">
        <title>Evolutionary erosion of yeast sex chromosomes by mating-type switching accidents.</title>
        <authorList>
            <person name="Gordon J.L."/>
            <person name="Armisen D."/>
            <person name="Proux-Wera E."/>
            <person name="Oheigeartaigh S.S."/>
            <person name="Byrne K.P."/>
            <person name="Wolfe K.H."/>
        </authorList>
    </citation>
    <scope>NUCLEOTIDE SEQUENCE [LARGE SCALE GENOMIC DNA]</scope>
    <source>
        <strain evidence="4">ATCC MYA-139 / BCRC 22969 / CBS 8797 / CCRC 22969 / KCTC 17520 / NBRC 10181 / NCYC 3082</strain>
    </source>
</reference>
<feature type="transmembrane region" description="Helical" evidence="2">
    <location>
        <begin position="134"/>
        <end position="161"/>
    </location>
</feature>
<feature type="region of interest" description="Disordered" evidence="1">
    <location>
        <begin position="181"/>
        <end position="203"/>
    </location>
</feature>
<dbReference type="SMART" id="SM00786">
    <property type="entry name" value="SHR3_chaperone"/>
    <property type="match status" value="1"/>
</dbReference>
<dbReference type="GO" id="GO:0006457">
    <property type="term" value="P:protein folding"/>
    <property type="evidence" value="ECO:0007669"/>
    <property type="project" value="EnsemblFungi"/>
</dbReference>
<dbReference type="PANTHER" id="PTHR28228:SF1">
    <property type="entry name" value="SECRETORY COMPONENT PROTEIN SHR3"/>
    <property type="match status" value="1"/>
</dbReference>
<evidence type="ECO:0000256" key="2">
    <source>
        <dbReference type="SAM" id="Phobius"/>
    </source>
</evidence>
<organism evidence="3 4">
    <name type="scientific">Huiozyma naganishii (strain ATCC MYA-139 / BCRC 22969 / CBS 8797 / KCTC 17520 / NBRC 10181 / NCYC 3082 / Yp74L-3)</name>
    <name type="common">Yeast</name>
    <name type="synonym">Kazachstania naganishii</name>
    <dbReference type="NCBI Taxonomy" id="1071383"/>
    <lineage>
        <taxon>Eukaryota</taxon>
        <taxon>Fungi</taxon>
        <taxon>Dikarya</taxon>
        <taxon>Ascomycota</taxon>
        <taxon>Saccharomycotina</taxon>
        <taxon>Saccharomycetes</taxon>
        <taxon>Saccharomycetales</taxon>
        <taxon>Saccharomycetaceae</taxon>
        <taxon>Huiozyma</taxon>
    </lineage>
</organism>
<gene>
    <name evidence="3" type="primary">KNAG0L02270</name>
    <name evidence="3" type="ordered locus">KNAG_0L02270</name>
</gene>
<protein>
    <recommendedName>
        <fullName evidence="5">Shr3 amino acid permease chaperone</fullName>
    </recommendedName>
</protein>
<dbReference type="Pfam" id="PF08229">
    <property type="entry name" value="SHR3_chaperone"/>
    <property type="match status" value="1"/>
</dbReference>
<dbReference type="AlphaFoldDB" id="J7RSE7"/>
<keyword evidence="2" id="KW-1133">Transmembrane helix</keyword>
<feature type="compositionally biased region" description="Basic residues" evidence="1">
    <location>
        <begin position="191"/>
        <end position="203"/>
    </location>
</feature>
<feature type="compositionally biased region" description="Basic and acidic residues" evidence="1">
    <location>
        <begin position="181"/>
        <end position="190"/>
    </location>
</feature>